<dbReference type="Proteomes" id="UP000663903">
    <property type="component" value="Chromosome"/>
</dbReference>
<proteinExistence type="inferred from homology"/>
<reference evidence="4" key="1">
    <citation type="submission" date="2021-03" db="EMBL/GenBank/DDBJ databases">
        <title>Ottowia sp. 27C isolated from the cloaca of a Giant Asian pond turtle (Heosemys grandis).</title>
        <authorList>
            <person name="Spergser J."/>
            <person name="Busse H.-J."/>
        </authorList>
    </citation>
    <scope>NUCLEOTIDE SEQUENCE</scope>
    <source>
        <strain evidence="4">27C</strain>
    </source>
</reference>
<dbReference type="RefSeq" id="WP_208008225.1">
    <property type="nucleotide sequence ID" value="NZ_CP071796.1"/>
</dbReference>
<sequence>MPTTLTSREFNQDHGRAKRAANQSPVIITDRGEPAHVLMSFAEYQRLTTKQTKPKSIVEALAMPPGGEDIDFESVLPRWREFPPAAPFDFD</sequence>
<dbReference type="NCBIfam" id="TIGR01552">
    <property type="entry name" value="phd_fam"/>
    <property type="match status" value="1"/>
</dbReference>
<dbReference type="InterPro" id="IPR036165">
    <property type="entry name" value="YefM-like_sf"/>
</dbReference>
<comment type="function">
    <text evidence="2">Antitoxin component of a type II toxin-antitoxin (TA) system.</text>
</comment>
<evidence type="ECO:0000256" key="3">
    <source>
        <dbReference type="SAM" id="MobiDB-lite"/>
    </source>
</evidence>
<comment type="similarity">
    <text evidence="1 2">Belongs to the phD/YefM antitoxin family.</text>
</comment>
<protein>
    <recommendedName>
        <fullName evidence="2">Antitoxin</fullName>
    </recommendedName>
</protein>
<dbReference type="EMBL" id="CP071796">
    <property type="protein sequence ID" value="QTD44661.1"/>
    <property type="molecule type" value="Genomic_DNA"/>
</dbReference>
<evidence type="ECO:0000256" key="2">
    <source>
        <dbReference type="RuleBase" id="RU362080"/>
    </source>
</evidence>
<feature type="region of interest" description="Disordered" evidence="3">
    <location>
        <begin position="1"/>
        <end position="24"/>
    </location>
</feature>
<evidence type="ECO:0000256" key="1">
    <source>
        <dbReference type="ARBA" id="ARBA00009981"/>
    </source>
</evidence>
<name>A0A975CF69_9BURK</name>
<dbReference type="Pfam" id="PF02604">
    <property type="entry name" value="PhdYeFM_antitox"/>
    <property type="match status" value="1"/>
</dbReference>
<dbReference type="AlphaFoldDB" id="A0A975CF69"/>
<organism evidence="4 5">
    <name type="scientific">Ottowia testudinis</name>
    <dbReference type="NCBI Taxonomy" id="2816950"/>
    <lineage>
        <taxon>Bacteria</taxon>
        <taxon>Pseudomonadati</taxon>
        <taxon>Pseudomonadota</taxon>
        <taxon>Betaproteobacteria</taxon>
        <taxon>Burkholderiales</taxon>
        <taxon>Comamonadaceae</taxon>
        <taxon>Ottowia</taxon>
    </lineage>
</organism>
<evidence type="ECO:0000313" key="5">
    <source>
        <dbReference type="Proteomes" id="UP000663903"/>
    </source>
</evidence>
<evidence type="ECO:0000313" key="4">
    <source>
        <dbReference type="EMBL" id="QTD44661.1"/>
    </source>
</evidence>
<keyword evidence="5" id="KW-1185">Reference proteome</keyword>
<dbReference type="InterPro" id="IPR006442">
    <property type="entry name" value="Antitoxin_Phd/YefM"/>
</dbReference>
<dbReference type="KEGG" id="otd:J1M35_16450"/>
<dbReference type="Gene3D" id="3.40.1620.10">
    <property type="entry name" value="YefM-like domain"/>
    <property type="match status" value="1"/>
</dbReference>
<dbReference type="SUPFAM" id="SSF143120">
    <property type="entry name" value="YefM-like"/>
    <property type="match status" value="1"/>
</dbReference>
<accession>A0A975CF69</accession>
<gene>
    <name evidence="4" type="ORF">J1M35_16450</name>
</gene>